<sequence length="264" mass="27651">MLHAGGASCFRAASSDWCTHAGSTFFNATDCGDDGPGSTDLACVDWFGGRWVMLSSQGCVSRGGFGDLRYGVQTPANVSWCPAVFTAPRGAASCFRAASSDWCTHAGSTFFNATDCGDDGPGSTDLACVDWFGGRWVMLSSQGCVSRGGFGDLRYGVQTPANVSWCPAVFNTWAGAASCFRAASSDWCTHAGSTFFNATDCGDDGPGSTDLACVDWFGGRWVMLSSQGCVSRGGFGDLRYGVQTPANVSWCPAVFTTPRGEETQ</sequence>
<gene>
    <name evidence="1" type="ORF">HYH03_000790</name>
</gene>
<dbReference type="AlphaFoldDB" id="A0A836C6B7"/>
<name>A0A836C6B7_9CHLO</name>
<accession>A0A836C6B7</accession>
<proteinExistence type="predicted"/>
<dbReference type="EMBL" id="JAEHOE010000002">
    <property type="protein sequence ID" value="KAG2500968.1"/>
    <property type="molecule type" value="Genomic_DNA"/>
</dbReference>
<organism evidence="1 2">
    <name type="scientific">Edaphochlamys debaryana</name>
    <dbReference type="NCBI Taxonomy" id="47281"/>
    <lineage>
        <taxon>Eukaryota</taxon>
        <taxon>Viridiplantae</taxon>
        <taxon>Chlorophyta</taxon>
        <taxon>core chlorophytes</taxon>
        <taxon>Chlorophyceae</taxon>
        <taxon>CS clade</taxon>
        <taxon>Chlamydomonadales</taxon>
        <taxon>Chlamydomonadales incertae sedis</taxon>
        <taxon>Edaphochlamys</taxon>
    </lineage>
</organism>
<evidence type="ECO:0000313" key="1">
    <source>
        <dbReference type="EMBL" id="KAG2500968.1"/>
    </source>
</evidence>
<reference evidence="1" key="1">
    <citation type="journal article" date="2020" name="bioRxiv">
        <title>Comparative genomics of Chlamydomonas.</title>
        <authorList>
            <person name="Craig R.J."/>
            <person name="Hasan A.R."/>
            <person name="Ness R.W."/>
            <person name="Keightley P.D."/>
        </authorList>
    </citation>
    <scope>NUCLEOTIDE SEQUENCE</scope>
    <source>
        <strain evidence="1">CCAP 11/70</strain>
    </source>
</reference>
<evidence type="ECO:0000313" key="2">
    <source>
        <dbReference type="Proteomes" id="UP000612055"/>
    </source>
</evidence>
<dbReference type="Proteomes" id="UP000612055">
    <property type="component" value="Unassembled WGS sequence"/>
</dbReference>
<keyword evidence="2" id="KW-1185">Reference proteome</keyword>
<comment type="caution">
    <text evidence="1">The sequence shown here is derived from an EMBL/GenBank/DDBJ whole genome shotgun (WGS) entry which is preliminary data.</text>
</comment>
<protein>
    <submittedName>
        <fullName evidence="1">Uncharacterized protein</fullName>
    </submittedName>
</protein>